<keyword evidence="3" id="KW-0804">Transcription</keyword>
<reference evidence="6 7" key="1">
    <citation type="submission" date="2018-06" db="EMBL/GenBank/DDBJ databases">
        <title>Genomic Encyclopedia of Archaeal and Bacterial Type Strains, Phase II (KMG-II): from individual species to whole genera.</title>
        <authorList>
            <person name="Goeker M."/>
        </authorList>
    </citation>
    <scope>NUCLEOTIDE SEQUENCE [LARGE SCALE GENOMIC DNA]</scope>
    <source>
        <strain evidence="6 7">DSM 6779</strain>
    </source>
</reference>
<protein>
    <submittedName>
        <fullName evidence="6">Helix-turn-helix protein</fullName>
    </submittedName>
</protein>
<evidence type="ECO:0000256" key="3">
    <source>
        <dbReference type="ARBA" id="ARBA00023163"/>
    </source>
</evidence>
<evidence type="ECO:0000313" key="6">
    <source>
        <dbReference type="EMBL" id="PZX11737.1"/>
    </source>
</evidence>
<dbReference type="PRINTS" id="PR00032">
    <property type="entry name" value="HTHARAC"/>
</dbReference>
<proteinExistence type="predicted"/>
<gene>
    <name evidence="6" type="ORF">LX69_03061</name>
</gene>
<keyword evidence="4" id="KW-0472">Membrane</keyword>
<dbReference type="InterPro" id="IPR020449">
    <property type="entry name" value="Tscrpt_reg_AraC-type_HTH"/>
</dbReference>
<evidence type="ECO:0000259" key="5">
    <source>
        <dbReference type="PROSITE" id="PS01124"/>
    </source>
</evidence>
<keyword evidence="1" id="KW-0805">Transcription regulation</keyword>
<accession>A0A2W7MZY8</accession>
<dbReference type="GO" id="GO:0043565">
    <property type="term" value="F:sequence-specific DNA binding"/>
    <property type="evidence" value="ECO:0007669"/>
    <property type="project" value="InterPro"/>
</dbReference>
<dbReference type="SMART" id="SM00342">
    <property type="entry name" value="HTH_ARAC"/>
    <property type="match status" value="1"/>
</dbReference>
<dbReference type="PROSITE" id="PS00041">
    <property type="entry name" value="HTH_ARAC_FAMILY_1"/>
    <property type="match status" value="1"/>
</dbReference>
<evidence type="ECO:0000256" key="4">
    <source>
        <dbReference type="SAM" id="Phobius"/>
    </source>
</evidence>
<dbReference type="GO" id="GO:0003700">
    <property type="term" value="F:DNA-binding transcription factor activity"/>
    <property type="evidence" value="ECO:0007669"/>
    <property type="project" value="InterPro"/>
</dbReference>
<feature type="transmembrane region" description="Helical" evidence="4">
    <location>
        <begin position="216"/>
        <end position="237"/>
    </location>
</feature>
<feature type="domain" description="HTH araC/xylS-type" evidence="5">
    <location>
        <begin position="265"/>
        <end position="364"/>
    </location>
</feature>
<dbReference type="OrthoDB" id="511992at2"/>
<organism evidence="6 7">
    <name type="scientific">Breznakibacter xylanolyticus</name>
    <dbReference type="NCBI Taxonomy" id="990"/>
    <lineage>
        <taxon>Bacteria</taxon>
        <taxon>Pseudomonadati</taxon>
        <taxon>Bacteroidota</taxon>
        <taxon>Bacteroidia</taxon>
        <taxon>Marinilabiliales</taxon>
        <taxon>Marinilabiliaceae</taxon>
        <taxon>Breznakibacter</taxon>
    </lineage>
</organism>
<dbReference type="Pfam" id="PF12833">
    <property type="entry name" value="HTH_18"/>
    <property type="match status" value="1"/>
</dbReference>
<feature type="transmembrane region" description="Helical" evidence="4">
    <location>
        <begin position="12"/>
        <end position="37"/>
    </location>
</feature>
<dbReference type="PANTHER" id="PTHR43280:SF2">
    <property type="entry name" value="HTH-TYPE TRANSCRIPTIONAL REGULATOR EXSA"/>
    <property type="match status" value="1"/>
</dbReference>
<dbReference type="SUPFAM" id="SSF46689">
    <property type="entry name" value="Homeodomain-like"/>
    <property type="match status" value="1"/>
</dbReference>
<dbReference type="InterPro" id="IPR018062">
    <property type="entry name" value="HTH_AraC-typ_CS"/>
</dbReference>
<evidence type="ECO:0000256" key="2">
    <source>
        <dbReference type="ARBA" id="ARBA00023125"/>
    </source>
</evidence>
<dbReference type="EMBL" id="QKZK01000037">
    <property type="protein sequence ID" value="PZX11737.1"/>
    <property type="molecule type" value="Genomic_DNA"/>
</dbReference>
<comment type="caution">
    <text evidence="6">The sequence shown here is derived from an EMBL/GenBank/DDBJ whole genome shotgun (WGS) entry which is preliminary data.</text>
</comment>
<dbReference type="Gene3D" id="1.10.10.60">
    <property type="entry name" value="Homeodomain-like"/>
    <property type="match status" value="2"/>
</dbReference>
<dbReference type="PROSITE" id="PS01124">
    <property type="entry name" value="HTH_ARAC_FAMILY_2"/>
    <property type="match status" value="1"/>
</dbReference>
<dbReference type="InterPro" id="IPR009057">
    <property type="entry name" value="Homeodomain-like_sf"/>
</dbReference>
<dbReference type="Proteomes" id="UP000249239">
    <property type="component" value="Unassembled WGS sequence"/>
</dbReference>
<dbReference type="AlphaFoldDB" id="A0A2W7MZY8"/>
<dbReference type="PANTHER" id="PTHR43280">
    <property type="entry name" value="ARAC-FAMILY TRANSCRIPTIONAL REGULATOR"/>
    <property type="match status" value="1"/>
</dbReference>
<sequence>MIKPLGLRLFVWLLLVLTAGVLVIAVAVSLIPACVIFPSQARFRVDAYSDAPNGGNSQVVRFDVSDSLALMDFRFGEAFHSPYVGVSLTPVASSGVDVSWYNCLKVEMRGGGLSRVGIALYTQPVSSSGYTRVNETLNHSYLNITDQRTVYHLPLTQFQHPEWWEDLHGISPEMRRRPDLSRLLHVNIGTAFTPQLDGDKQLCIYAVTLTRNNRELYLWLAGIYVLMSALLCVWRFWRVKAVVASPGVTVSYRPVPLDEPAGSGEACLDYLNTHYHFSDLTLEKVAAQTGTSPRRITQLIHDRYGCHFKSYLNRIRITEAKRLLAQADLNMGEIAFRVGFNNQTHFNRVFKSECGVSPTEFREQLRG</sequence>
<evidence type="ECO:0000256" key="1">
    <source>
        <dbReference type="ARBA" id="ARBA00023015"/>
    </source>
</evidence>
<keyword evidence="2" id="KW-0238">DNA-binding</keyword>
<evidence type="ECO:0000313" key="7">
    <source>
        <dbReference type="Proteomes" id="UP000249239"/>
    </source>
</evidence>
<name>A0A2W7MZY8_9BACT</name>
<dbReference type="InterPro" id="IPR018060">
    <property type="entry name" value="HTH_AraC"/>
</dbReference>
<keyword evidence="4" id="KW-1133">Transmembrane helix</keyword>
<keyword evidence="7" id="KW-1185">Reference proteome</keyword>
<keyword evidence="4" id="KW-0812">Transmembrane</keyword>